<dbReference type="OrthoDB" id="8945484at2759"/>
<name>A0A8B7BB64_ORYAF</name>
<dbReference type="RefSeq" id="XP_007957408.1">
    <property type="nucleotide sequence ID" value="XM_007959217.1"/>
</dbReference>
<dbReference type="GeneID" id="103213432"/>
<dbReference type="Proteomes" id="UP000694850">
    <property type="component" value="Unplaced"/>
</dbReference>
<proteinExistence type="predicted"/>
<organism evidence="1 2">
    <name type="scientific">Orycteropus afer afer</name>
    <dbReference type="NCBI Taxonomy" id="1230840"/>
    <lineage>
        <taxon>Eukaryota</taxon>
        <taxon>Metazoa</taxon>
        <taxon>Chordata</taxon>
        <taxon>Craniata</taxon>
        <taxon>Vertebrata</taxon>
        <taxon>Euteleostomi</taxon>
        <taxon>Mammalia</taxon>
        <taxon>Eutheria</taxon>
        <taxon>Afrotheria</taxon>
        <taxon>Tubulidentata</taxon>
        <taxon>Orycteropodidae</taxon>
        <taxon>Orycteropus</taxon>
    </lineage>
</organism>
<evidence type="ECO:0000313" key="2">
    <source>
        <dbReference type="RefSeq" id="XP_007957408.1"/>
    </source>
</evidence>
<gene>
    <name evidence="2" type="primary">LOC103213432</name>
</gene>
<sequence>MTSWCLFEAIADGERDSLRAGACGASGCCFEDPPYPDMDSGLTSGPRNLTCYRIFNGAGYECSWLYEGPTTGVSHFLRCCFSPGHCCYFTVGSATTLQFSDQDGVPVLRTVTLWVESRVENRTEKSSKISQKLYSLVKYDPPLGDIKVSGAAGKLLMEWKTPTHQDGAEVQFRHRTSGSPWKLELMLILSEAKLAPATSPVSCVL</sequence>
<keyword evidence="1" id="KW-1185">Reference proteome</keyword>
<dbReference type="AlphaFoldDB" id="A0A8B7BB64"/>
<reference evidence="2" key="1">
    <citation type="submission" date="2025-08" db="UniProtKB">
        <authorList>
            <consortium name="RefSeq"/>
        </authorList>
    </citation>
    <scope>IDENTIFICATION</scope>
</reference>
<evidence type="ECO:0000313" key="1">
    <source>
        <dbReference type="Proteomes" id="UP000694850"/>
    </source>
</evidence>
<accession>A0A8B7BB64</accession>
<protein>
    <submittedName>
        <fullName evidence="2">Interleukin-12 receptor subunit beta-1-like</fullName>
    </submittedName>
</protein>